<proteinExistence type="predicted"/>
<dbReference type="Proteomes" id="UP000555564">
    <property type="component" value="Unassembled WGS sequence"/>
</dbReference>
<comment type="caution">
    <text evidence="4">The sequence shown here is derived from an EMBL/GenBank/DDBJ whole genome shotgun (WGS) entry which is preliminary data.</text>
</comment>
<evidence type="ECO:0000259" key="3">
    <source>
        <dbReference type="Pfam" id="PF13581"/>
    </source>
</evidence>
<evidence type="ECO:0000256" key="1">
    <source>
        <dbReference type="ARBA" id="ARBA00022527"/>
    </source>
</evidence>
<dbReference type="CDD" id="cd16936">
    <property type="entry name" value="HATPase_RsbW-like"/>
    <property type="match status" value="1"/>
</dbReference>
<keyword evidence="1" id="KW-0723">Serine/threonine-protein kinase</keyword>
<protein>
    <submittedName>
        <fullName evidence="4">Anti-sigma regulatory factor (Ser/Thr protein kinase)</fullName>
    </submittedName>
</protein>
<dbReference type="Gene3D" id="3.30.565.10">
    <property type="entry name" value="Histidine kinase-like ATPase, C-terminal domain"/>
    <property type="match status" value="1"/>
</dbReference>
<dbReference type="PANTHER" id="PTHR35526:SF3">
    <property type="entry name" value="ANTI-SIGMA-F FACTOR RSBW"/>
    <property type="match status" value="1"/>
</dbReference>
<feature type="domain" description="Histidine kinase/HSP90-like ATPase" evidence="3">
    <location>
        <begin position="40"/>
        <end position="143"/>
    </location>
</feature>
<feature type="region of interest" description="Disordered" evidence="2">
    <location>
        <begin position="1"/>
        <end position="22"/>
    </location>
</feature>
<accession>A0A7X0M7I2</accession>
<name>A0A7X0M7I2_9ACTN</name>
<evidence type="ECO:0000313" key="4">
    <source>
        <dbReference type="EMBL" id="MBB6474828.1"/>
    </source>
</evidence>
<dbReference type="RefSeq" id="WP_184983664.1">
    <property type="nucleotide sequence ID" value="NZ_BAAALO010000038.1"/>
</dbReference>
<dbReference type="InterPro" id="IPR050267">
    <property type="entry name" value="Anti-sigma-factor_SerPK"/>
</dbReference>
<dbReference type="InterPro" id="IPR036890">
    <property type="entry name" value="HATPase_C_sf"/>
</dbReference>
<dbReference type="PANTHER" id="PTHR35526">
    <property type="entry name" value="ANTI-SIGMA-F FACTOR RSBW-RELATED"/>
    <property type="match status" value="1"/>
</dbReference>
<sequence length="221" mass="23644">MPSPDDILLGVPSPEPSATSTGEYRHDIQVLVKVLTPGTAARNARAVVQDVLQRAGLTPDAVADAEIVVGELAANAERHGRQPYELRLFRIDGTPAWCEVVDADPSPEKIRDTFHRLATLPTPDPAPLAENGRGLLLAHELTEGHCHAYWTTTTTTGTLAKAVAFALPTPTGTRLTPDTLPNLRPTLARLRRARLNRPGLTAAIPVIGSTSSPPVQRAESE</sequence>
<dbReference type="AlphaFoldDB" id="A0A7X0M7I2"/>
<dbReference type="InterPro" id="IPR003594">
    <property type="entry name" value="HATPase_dom"/>
</dbReference>
<evidence type="ECO:0000256" key="2">
    <source>
        <dbReference type="SAM" id="MobiDB-lite"/>
    </source>
</evidence>
<keyword evidence="1" id="KW-0418">Kinase</keyword>
<dbReference type="Pfam" id="PF13581">
    <property type="entry name" value="HATPase_c_2"/>
    <property type="match status" value="1"/>
</dbReference>
<keyword evidence="1" id="KW-0808">Transferase</keyword>
<gene>
    <name evidence="4" type="ORF">BJ992_004259</name>
</gene>
<reference evidence="4 5" key="1">
    <citation type="submission" date="2020-08" db="EMBL/GenBank/DDBJ databases">
        <title>Sequencing the genomes of 1000 actinobacteria strains.</title>
        <authorList>
            <person name="Klenk H.-P."/>
        </authorList>
    </citation>
    <scope>NUCLEOTIDE SEQUENCE [LARGE SCALE GENOMIC DNA]</scope>
    <source>
        <strain evidence="4 5">DSM 44936</strain>
    </source>
</reference>
<evidence type="ECO:0000313" key="5">
    <source>
        <dbReference type="Proteomes" id="UP000555564"/>
    </source>
</evidence>
<dbReference type="EMBL" id="JACHIU010000001">
    <property type="protein sequence ID" value="MBB6474828.1"/>
    <property type="molecule type" value="Genomic_DNA"/>
</dbReference>
<dbReference type="GO" id="GO:0004674">
    <property type="term" value="F:protein serine/threonine kinase activity"/>
    <property type="evidence" value="ECO:0007669"/>
    <property type="project" value="UniProtKB-KW"/>
</dbReference>
<organism evidence="4 5">
    <name type="scientific">Sphaerisporangium rubeum</name>
    <dbReference type="NCBI Taxonomy" id="321317"/>
    <lineage>
        <taxon>Bacteria</taxon>
        <taxon>Bacillati</taxon>
        <taxon>Actinomycetota</taxon>
        <taxon>Actinomycetes</taxon>
        <taxon>Streptosporangiales</taxon>
        <taxon>Streptosporangiaceae</taxon>
        <taxon>Sphaerisporangium</taxon>
    </lineage>
</organism>
<keyword evidence="5" id="KW-1185">Reference proteome</keyword>